<accession>A0A0E2Q002</accession>
<feature type="transmembrane region" description="Helical" evidence="7">
    <location>
        <begin position="80"/>
        <end position="102"/>
    </location>
</feature>
<feature type="transmembrane region" description="Helical" evidence="7">
    <location>
        <begin position="375"/>
        <end position="396"/>
    </location>
</feature>
<keyword evidence="2" id="KW-0813">Transport</keyword>
<dbReference type="GO" id="GO:0005886">
    <property type="term" value="C:plasma membrane"/>
    <property type="evidence" value="ECO:0007669"/>
    <property type="project" value="UniProtKB-SubCell"/>
</dbReference>
<dbReference type="EMBL" id="AZJT01000080">
    <property type="protein sequence ID" value="ETW87925.1"/>
    <property type="molecule type" value="Genomic_DNA"/>
</dbReference>
<organism evidence="8 9">
    <name type="scientific">Streptococcus thermophilus M17PTZA496</name>
    <dbReference type="NCBI Taxonomy" id="1433289"/>
    <lineage>
        <taxon>Bacteria</taxon>
        <taxon>Bacillati</taxon>
        <taxon>Bacillota</taxon>
        <taxon>Bacilli</taxon>
        <taxon>Lactobacillales</taxon>
        <taxon>Streptococcaceae</taxon>
        <taxon>Streptococcus</taxon>
    </lineage>
</organism>
<dbReference type="PATRIC" id="fig|1433289.7.peg.2395"/>
<reference evidence="8 9" key="1">
    <citation type="journal article" date="2014" name="Genome Announc.">
        <title>Genome Sequences of Streptococcus thermophilus Strains MTH17CL396 and M17PTZA496 from Fontina, an Italian PDO Cheese.</title>
        <authorList>
            <person name="Treu L."/>
            <person name="Vendramin V."/>
            <person name="Bovo B."/>
            <person name="Campanaro S."/>
            <person name="Corich V."/>
            <person name="Giacomini A."/>
        </authorList>
    </citation>
    <scope>NUCLEOTIDE SEQUENCE [LARGE SCALE GENOMIC DNA]</scope>
    <source>
        <strain evidence="8 9">M17PTZA496</strain>
    </source>
</reference>
<gene>
    <name evidence="8" type="ORF">X841_11715</name>
</gene>
<sequence length="405" mass="44393">MNNYYNKYKSSIGLQMISAVIIGTIFGSLLPQFSSIYQFLGKAFISLVSMVILPLVFPVIVLSVAEILNKESLGKLILKSILYFFIITTIITGIFVTGSYLLKFGQGIDIGQQKTSLNDLTNNTNLNDFLLGIIPANIFKSLSQGSLLPVVVFAIFLGFGIGSLENRKNSIFINALHVWVDAIYKIVELIIKWVAPFGVFGFIASDVATTGFEKLISLGEFVIGTYVAYSILALFFYPLLAYIFELNYFQLIKSIWNLLLLAFISGSSSVVLPELLKRLKNNGSDENITDLVVPLGYTFNLQGAAVYFSIATIYIVNVYNINLSTSQIIYTIFILSLIGKTAATVPSGAIVVLLASATMLGLPKEGVALIFAVDFFVNAGRTALNVLGQGMTVLIIEKLNKKYLF</sequence>
<dbReference type="Proteomes" id="UP000024559">
    <property type="component" value="Unassembled WGS sequence"/>
</dbReference>
<dbReference type="Gene3D" id="1.10.3860.10">
    <property type="entry name" value="Sodium:dicarboxylate symporter"/>
    <property type="match status" value="1"/>
</dbReference>
<proteinExistence type="predicted"/>
<feature type="transmembrane region" description="Helical" evidence="7">
    <location>
        <begin position="296"/>
        <end position="316"/>
    </location>
</feature>
<protein>
    <submittedName>
        <fullName evidence="8">Amino acid:cation symporter</fullName>
    </submittedName>
</protein>
<evidence type="ECO:0000256" key="3">
    <source>
        <dbReference type="ARBA" id="ARBA00022475"/>
    </source>
</evidence>
<comment type="caution">
    <text evidence="8">The sequence shown here is derived from an EMBL/GenBank/DDBJ whole genome shotgun (WGS) entry which is preliminary data.</text>
</comment>
<keyword evidence="3" id="KW-1003">Cell membrane</keyword>
<comment type="subcellular location">
    <subcellularLocation>
        <location evidence="1">Cell membrane</location>
        <topology evidence="1">Multi-pass membrane protein</topology>
    </subcellularLocation>
</comment>
<evidence type="ECO:0000256" key="6">
    <source>
        <dbReference type="ARBA" id="ARBA00023136"/>
    </source>
</evidence>
<feature type="transmembrane region" description="Helical" evidence="7">
    <location>
        <begin position="146"/>
        <end position="164"/>
    </location>
</feature>
<dbReference type="PANTHER" id="PTHR42865">
    <property type="entry name" value="PROTON/GLUTAMATE-ASPARTATE SYMPORTER"/>
    <property type="match status" value="1"/>
</dbReference>
<feature type="transmembrane region" description="Helical" evidence="7">
    <location>
        <begin position="223"/>
        <end position="244"/>
    </location>
</feature>
<keyword evidence="5 7" id="KW-1133">Transmembrane helix</keyword>
<evidence type="ECO:0000256" key="2">
    <source>
        <dbReference type="ARBA" id="ARBA00022448"/>
    </source>
</evidence>
<feature type="transmembrane region" description="Helical" evidence="7">
    <location>
        <begin position="328"/>
        <end position="355"/>
    </location>
</feature>
<dbReference type="AlphaFoldDB" id="A0A0E2Q002"/>
<keyword evidence="4 7" id="KW-0812">Transmembrane</keyword>
<evidence type="ECO:0000313" key="8">
    <source>
        <dbReference type="EMBL" id="ETW87925.1"/>
    </source>
</evidence>
<dbReference type="SUPFAM" id="SSF118215">
    <property type="entry name" value="Proton glutamate symport protein"/>
    <property type="match status" value="1"/>
</dbReference>
<dbReference type="GO" id="GO:0015293">
    <property type="term" value="F:symporter activity"/>
    <property type="evidence" value="ECO:0007669"/>
    <property type="project" value="UniProtKB-KW"/>
</dbReference>
<dbReference type="InterPro" id="IPR036458">
    <property type="entry name" value="Na:dicarbo_symporter_sf"/>
</dbReference>
<dbReference type="Pfam" id="PF00375">
    <property type="entry name" value="SDF"/>
    <property type="match status" value="1"/>
</dbReference>
<dbReference type="PANTHER" id="PTHR42865:SF7">
    <property type="entry name" value="PROTON_GLUTAMATE-ASPARTATE SYMPORTER"/>
    <property type="match status" value="1"/>
</dbReference>
<keyword evidence="6 7" id="KW-0472">Membrane</keyword>
<evidence type="ECO:0000256" key="7">
    <source>
        <dbReference type="SAM" id="Phobius"/>
    </source>
</evidence>
<evidence type="ECO:0000256" key="4">
    <source>
        <dbReference type="ARBA" id="ARBA00022692"/>
    </source>
</evidence>
<dbReference type="HOGENOM" id="CLU_019375_7_0_9"/>
<feature type="transmembrane region" description="Helical" evidence="7">
    <location>
        <begin position="43"/>
        <end position="68"/>
    </location>
</feature>
<dbReference type="PRINTS" id="PR00173">
    <property type="entry name" value="EDTRNSPORT"/>
</dbReference>
<evidence type="ECO:0000256" key="1">
    <source>
        <dbReference type="ARBA" id="ARBA00004651"/>
    </source>
</evidence>
<feature type="transmembrane region" description="Helical" evidence="7">
    <location>
        <begin position="12"/>
        <end position="31"/>
    </location>
</feature>
<feature type="transmembrane region" description="Helical" evidence="7">
    <location>
        <begin position="176"/>
        <end position="203"/>
    </location>
</feature>
<feature type="transmembrane region" description="Helical" evidence="7">
    <location>
        <begin position="256"/>
        <end position="276"/>
    </location>
</feature>
<dbReference type="InterPro" id="IPR001991">
    <property type="entry name" value="Na-dicarboxylate_symporter"/>
</dbReference>
<name>A0A0E2Q002_STRTR</name>
<evidence type="ECO:0000313" key="9">
    <source>
        <dbReference type="Proteomes" id="UP000024559"/>
    </source>
</evidence>
<dbReference type="RefSeq" id="WP_084829245.1">
    <property type="nucleotide sequence ID" value="NZ_KI929128.1"/>
</dbReference>
<evidence type="ECO:0000256" key="5">
    <source>
        <dbReference type="ARBA" id="ARBA00022989"/>
    </source>
</evidence>